<organism evidence="1 2">
    <name type="scientific">Cyclobacterium plantarum</name>
    <dbReference type="NCBI Taxonomy" id="2716263"/>
    <lineage>
        <taxon>Bacteria</taxon>
        <taxon>Pseudomonadati</taxon>
        <taxon>Bacteroidota</taxon>
        <taxon>Cytophagia</taxon>
        <taxon>Cytophagales</taxon>
        <taxon>Cyclobacteriaceae</taxon>
        <taxon>Cyclobacterium</taxon>
    </lineage>
</organism>
<evidence type="ECO:0000313" key="1">
    <source>
        <dbReference type="EMBL" id="NHE56363.1"/>
    </source>
</evidence>
<name>A0ABX0H661_9BACT</name>
<reference evidence="1 2" key="1">
    <citation type="submission" date="2020-03" db="EMBL/GenBank/DDBJ databases">
        <title>Cyclobacterium plantarum sp. nov., a marine bacterium isolated from a coastal-marine wetland.</title>
        <authorList>
            <person name="Sanchez-Porro C."/>
            <person name="Ventosa A."/>
            <person name="Amoozegar M."/>
        </authorList>
    </citation>
    <scope>NUCLEOTIDE SEQUENCE [LARGE SCALE GENOMIC DNA]</scope>
    <source>
        <strain evidence="1 2">GBPx2</strain>
    </source>
</reference>
<dbReference type="SUPFAM" id="SSF51905">
    <property type="entry name" value="FAD/NAD(P)-binding domain"/>
    <property type="match status" value="1"/>
</dbReference>
<sequence>MTYKLIITGLGAAGLSMLYHCINSPLHTADILVIDKGMDQKTEKSWCYWSDKPLDIHPAQKEAPTSWKRIKIISDQGILEKHLGQLNYYMVSSTEFYREIWAKVKAYPNITYIQDEITDITSQNNLSTVETVHNGSFKGELIFNSSIFSGLTSSQALLHQSFLGWVIESREAAFDPESVTLMDFRTPTKNNSDFVYILPFGKRKALVEYTQFTREKQLNNALLQKNLHKYIRDTLNIEQYNILRKEQGFIPMTTKGILSKTGPSIIHSGTIGGCTKPATGYTFHNIQLHCKNIVDAIVKNSAGNLKSHFPRKKRFSFYDNILLNIAYKWPEKLPATFFNLFQVNKGEEILRFLHESTDIWQEIALLKKVKFGVYLKSLGNYEKY</sequence>
<dbReference type="EMBL" id="JAANYN010000002">
    <property type="protein sequence ID" value="NHE56363.1"/>
    <property type="molecule type" value="Genomic_DNA"/>
</dbReference>
<evidence type="ECO:0000313" key="2">
    <source>
        <dbReference type="Proteomes" id="UP000649799"/>
    </source>
</evidence>
<dbReference type="RefSeq" id="WP_166144157.1">
    <property type="nucleotide sequence ID" value="NZ_JAANYN010000002.1"/>
</dbReference>
<keyword evidence="2" id="KW-1185">Reference proteome</keyword>
<accession>A0ABX0H661</accession>
<comment type="caution">
    <text evidence="1">The sequence shown here is derived from an EMBL/GenBank/DDBJ whole genome shotgun (WGS) entry which is preliminary data.</text>
</comment>
<dbReference type="InterPro" id="IPR036188">
    <property type="entry name" value="FAD/NAD-bd_sf"/>
</dbReference>
<gene>
    <name evidence="1" type="ORF">G9Q97_06000</name>
</gene>
<dbReference type="Proteomes" id="UP000649799">
    <property type="component" value="Unassembled WGS sequence"/>
</dbReference>
<dbReference type="Gene3D" id="3.50.50.60">
    <property type="entry name" value="FAD/NAD(P)-binding domain"/>
    <property type="match status" value="1"/>
</dbReference>
<dbReference type="Pfam" id="PF05834">
    <property type="entry name" value="Lycopene_cycl"/>
    <property type="match status" value="1"/>
</dbReference>
<protein>
    <submittedName>
        <fullName evidence="1">Lycopene beta cyclase</fullName>
    </submittedName>
</protein>
<proteinExistence type="predicted"/>